<comment type="caution">
    <text evidence="2">The sequence shown here is derived from an EMBL/GenBank/DDBJ whole genome shotgun (WGS) entry which is preliminary data.</text>
</comment>
<keyword evidence="1" id="KW-0175">Coiled coil</keyword>
<protein>
    <submittedName>
        <fullName evidence="2">Uncharacterized protein</fullName>
    </submittedName>
</protein>
<dbReference type="STRING" id="52770.BSZ40_00050"/>
<dbReference type="AlphaFoldDB" id="A0A1Q5PYQ2"/>
<gene>
    <name evidence="2" type="ORF">BSZ40_00050</name>
</gene>
<name>A0A1Q5PYQ2_9ACTO</name>
<dbReference type="InParanoid" id="A0A1Q5PYQ2"/>
<feature type="coiled-coil region" evidence="1">
    <location>
        <begin position="509"/>
        <end position="543"/>
    </location>
</feature>
<organism evidence="2 3">
    <name type="scientific">Buchananella hordeovulneris</name>
    <dbReference type="NCBI Taxonomy" id="52770"/>
    <lineage>
        <taxon>Bacteria</taxon>
        <taxon>Bacillati</taxon>
        <taxon>Actinomycetota</taxon>
        <taxon>Actinomycetes</taxon>
        <taxon>Actinomycetales</taxon>
        <taxon>Actinomycetaceae</taxon>
        <taxon>Buchananella</taxon>
    </lineage>
</organism>
<sequence length="996" mass="104916">MFLVGPGRYRWPVVSVGAAAVALTLSSASPLVALETRSLQHVAVELGADSSVKSVSVSGSTSSSASPEQEVAPAQAVEKLPIRVQTLWWHDGKSGTDLSELQGKSGRFVMQLVVQDVTSTPTEIAFDSNGARFHQKSLVGVPLTVVANAIVPNGRVVSAADAQEGRVTDGVVVSHDTQAATVQWASLIAPPVLAPTSTFTLVVESEKFAVPEFNLAVEPGITTDPSMTRLVERAFGTDGAAARQEQKTISHVLQISKEVNEALQFVDETYLALQDDISTLGAQTFTELKSSSESIIRHLESTRSSLTSIGTQTSSAISSTRTGAESNLTNYVSSIDSLLGGGKPQFTGQQIEGCSIALPQLAAGEPRTIMSSIYLVDAQLGAVTALFGKDNESPNCRTKFVSELANTIGSSIDYTDPSKAKACLETKPEEASVSCRLHQLSTGMEDNLQQLHALSGQAEGRYSALSAPQINDLVTGDEGLNRHLEVLAAKINEFKQLADDTSAPDPGWISQARAQVNDIIETVKSLDEDATKLQGQATALKKQLTDSLFAPDTGLLAQLEKAAAAGQSTPSVGAWFADSGYRDALGNLVDTAVAGGQTCDATWGQSLTAESTATDIAAALTRLETADCSLSGVAAATRQLVEGYSTSDTALTELAGQVQTSIDKLKELRDSLPAKADELVATTGELSGGLRKLYQEQNGTATGKLAELQKQLDGSQGKLSTSGKELKAALERLWDGPVELPAPDPDEGQCARKPLPDGESIATKLAYLSDSLKCNGAELSQSLTDLNSRLEGLETAVPGDISAAQGHATEAVNRLNGHLDALGTQLDETVATQRSASLAETQTTLQSAREKSRADLQSTLEQLEASTNGVLETLSSALDSASAQSQAVADQLRGDFERLLANLGQPRNESRLGVLGKLYGVTTQVGETGNVLQNVDSRVRQYGSSRTAQLLSIDMQSAVFSKTAEATDAYQPFADRGRTGKGRVLTVFTYTLKGSK</sequence>
<accession>A0A1Q5PYQ2</accession>
<proteinExistence type="predicted"/>
<evidence type="ECO:0000256" key="1">
    <source>
        <dbReference type="SAM" id="Coils"/>
    </source>
</evidence>
<evidence type="ECO:0000313" key="3">
    <source>
        <dbReference type="Proteomes" id="UP000185612"/>
    </source>
</evidence>
<dbReference type="EMBL" id="MQVS01000001">
    <property type="protein sequence ID" value="OKL52559.1"/>
    <property type="molecule type" value="Genomic_DNA"/>
</dbReference>
<evidence type="ECO:0000313" key="2">
    <source>
        <dbReference type="EMBL" id="OKL52559.1"/>
    </source>
</evidence>
<reference evidence="3" key="1">
    <citation type="submission" date="2016-12" db="EMBL/GenBank/DDBJ databases">
        <authorList>
            <person name="Meng X."/>
        </authorList>
    </citation>
    <scope>NUCLEOTIDE SEQUENCE [LARGE SCALE GENOMIC DNA]</scope>
    <source>
        <strain evidence="3">DSM 20732</strain>
    </source>
</reference>
<keyword evidence="3" id="KW-1185">Reference proteome</keyword>
<dbReference type="Proteomes" id="UP000185612">
    <property type="component" value="Unassembled WGS sequence"/>
</dbReference>